<dbReference type="EC" id="3.1.2.-" evidence="3"/>
<dbReference type="SUPFAM" id="SSF54637">
    <property type="entry name" value="Thioesterase/thiol ester dehydrase-isomerase"/>
    <property type="match status" value="1"/>
</dbReference>
<proteinExistence type="inferred from homology"/>
<dbReference type="EMBL" id="JBFRYA010000001">
    <property type="protein sequence ID" value="MEX1667497.1"/>
    <property type="molecule type" value="Genomic_DNA"/>
</dbReference>
<reference evidence="3 4" key="1">
    <citation type="journal article" date="2011" name="Int. J. Syst. Evol. Microbiol.">
        <title>Zhongshania antarctica gen. nov., sp. nov. and Zhongshania guokunii sp. nov., gammaproteobacteria respectively isolated from coastal attached (fast) ice and surface seawater of the Antarctic.</title>
        <authorList>
            <person name="Li H.J."/>
            <person name="Zhang X.Y."/>
            <person name="Chen C.X."/>
            <person name="Zhang Y.J."/>
            <person name="Gao Z.M."/>
            <person name="Yu Y."/>
            <person name="Chen X.L."/>
            <person name="Chen B."/>
            <person name="Zhang Y.Z."/>
        </authorList>
    </citation>
    <scope>NUCLEOTIDE SEQUENCE [LARGE SCALE GENOMIC DNA]</scope>
    <source>
        <strain evidence="3 4">ZS6-22T</strain>
    </source>
</reference>
<dbReference type="InterPro" id="IPR029069">
    <property type="entry name" value="HotDog_dom_sf"/>
</dbReference>
<dbReference type="Gene3D" id="3.10.129.10">
    <property type="entry name" value="Hotdog Thioesterase"/>
    <property type="match status" value="1"/>
</dbReference>
<accession>A0ABV3U292</accession>
<dbReference type="PANTHER" id="PTHR31793">
    <property type="entry name" value="4-HYDROXYBENZOYL-COA THIOESTERASE FAMILY MEMBER"/>
    <property type="match status" value="1"/>
</dbReference>
<evidence type="ECO:0000256" key="2">
    <source>
        <dbReference type="ARBA" id="ARBA00022801"/>
    </source>
</evidence>
<dbReference type="CDD" id="cd00586">
    <property type="entry name" value="4HBT"/>
    <property type="match status" value="1"/>
</dbReference>
<evidence type="ECO:0000313" key="4">
    <source>
        <dbReference type="Proteomes" id="UP001557485"/>
    </source>
</evidence>
<dbReference type="InterPro" id="IPR050563">
    <property type="entry name" value="4-hydroxybenzoyl-CoA_TE"/>
</dbReference>
<dbReference type="Pfam" id="PF13279">
    <property type="entry name" value="4HBT_2"/>
    <property type="match status" value="1"/>
</dbReference>
<gene>
    <name evidence="3" type="ORF">AB4876_01160</name>
</gene>
<evidence type="ECO:0000256" key="1">
    <source>
        <dbReference type="ARBA" id="ARBA00005953"/>
    </source>
</evidence>
<protein>
    <submittedName>
        <fullName evidence="3">Acyl-CoA thioesterase</fullName>
        <ecNumber evidence="3">3.1.2.-</ecNumber>
    </submittedName>
</protein>
<keyword evidence="2 3" id="KW-0378">Hydrolase</keyword>
<name>A0ABV3U292_9GAMM</name>
<keyword evidence="4" id="KW-1185">Reference proteome</keyword>
<comment type="similarity">
    <text evidence="1">Belongs to the 4-hydroxybenzoyl-CoA thioesterase family.</text>
</comment>
<dbReference type="Proteomes" id="UP001557485">
    <property type="component" value="Unassembled WGS sequence"/>
</dbReference>
<dbReference type="PANTHER" id="PTHR31793:SF27">
    <property type="entry name" value="NOVEL THIOESTERASE SUPERFAMILY DOMAIN AND SAPOSIN A-TYPE DOMAIN CONTAINING PROTEIN (0610012H03RIK)"/>
    <property type="match status" value="1"/>
</dbReference>
<comment type="caution">
    <text evidence="3">The sequence shown here is derived from an EMBL/GenBank/DDBJ whole genome shotgun (WGS) entry which is preliminary data.</text>
</comment>
<evidence type="ECO:0000313" key="3">
    <source>
        <dbReference type="EMBL" id="MEX1667497.1"/>
    </source>
</evidence>
<dbReference type="GO" id="GO:0016787">
    <property type="term" value="F:hydrolase activity"/>
    <property type="evidence" value="ECO:0007669"/>
    <property type="project" value="UniProtKB-KW"/>
</dbReference>
<organism evidence="3 4">
    <name type="scientific">Zhongshania guokunii</name>
    <dbReference type="NCBI Taxonomy" id="641783"/>
    <lineage>
        <taxon>Bacteria</taxon>
        <taxon>Pseudomonadati</taxon>
        <taxon>Pseudomonadota</taxon>
        <taxon>Gammaproteobacteria</taxon>
        <taxon>Cellvibrionales</taxon>
        <taxon>Spongiibacteraceae</taxon>
        <taxon>Zhongshania</taxon>
    </lineage>
</organism>
<sequence length="147" mass="16485">MSDKPALPRRDEYPHFCEIQTRWHDNDVYQHVNNVIYYSFFDTAVNQHLIASGALDIATSAAIGLVIETQCQYFSSVSFPDQVSVGLKVIHLGNSSVRYETALFRNDESTAAAKGHFVHVYVDRKSNRPVAIPDPVREVLKGLMTSA</sequence>
<dbReference type="RefSeq" id="WP_368379821.1">
    <property type="nucleotide sequence ID" value="NZ_JBFRYA010000001.1"/>
</dbReference>